<evidence type="ECO:0000259" key="1">
    <source>
        <dbReference type="PROSITE" id="PS51163"/>
    </source>
</evidence>
<sequence>MKTIHMNLSRPSYKSLREVADIMLAGGVAIYPTDTVYGLGCDIFSKKAMERISRIKKRDPAKPFSIMCVNIEQISEFAQVSNWGFRLMNRTLPGAYTYILEARKSAAPKKMLGKRSTVGVRIPDNQICNKLVELVERPIITTSVNLSGGEPFSDPAMLPESFERYIDVAINVGPLVSEPSTVVDLTGDEPVVIRHGKGEELL</sequence>
<dbReference type="AlphaFoldDB" id="A0A3B1CFK7"/>
<feature type="domain" description="YrdC-like" evidence="1">
    <location>
        <begin position="13"/>
        <end position="198"/>
    </location>
</feature>
<protein>
    <submittedName>
        <fullName evidence="2">Hypothetical YciO protein, TsaC/YrdC paralog</fullName>
    </submittedName>
</protein>
<dbReference type="NCBIfam" id="TIGR00057">
    <property type="entry name" value="L-threonylcarbamoyladenylate synthase"/>
    <property type="match status" value="1"/>
</dbReference>
<evidence type="ECO:0000313" key="2">
    <source>
        <dbReference type="EMBL" id="VAX22728.1"/>
    </source>
</evidence>
<organism evidence="2">
    <name type="scientific">hydrothermal vent metagenome</name>
    <dbReference type="NCBI Taxonomy" id="652676"/>
    <lineage>
        <taxon>unclassified sequences</taxon>
        <taxon>metagenomes</taxon>
        <taxon>ecological metagenomes</taxon>
    </lineage>
</organism>
<dbReference type="EMBL" id="UOGA01000229">
    <property type="protein sequence ID" value="VAX22728.1"/>
    <property type="molecule type" value="Genomic_DNA"/>
</dbReference>
<name>A0A3B1CFK7_9ZZZZ</name>
<accession>A0A3B1CFK7</accession>
<dbReference type="Pfam" id="PF01300">
    <property type="entry name" value="Sua5_yciO_yrdC"/>
    <property type="match status" value="1"/>
</dbReference>
<gene>
    <name evidence="2" type="ORF">MNBD_NITROSPINAE04-403</name>
</gene>
<dbReference type="PROSITE" id="PS51163">
    <property type="entry name" value="YRDC"/>
    <property type="match status" value="1"/>
</dbReference>
<dbReference type="InterPro" id="IPR052532">
    <property type="entry name" value="SUA5_domain"/>
</dbReference>
<dbReference type="InterPro" id="IPR017945">
    <property type="entry name" value="DHBP_synth_RibB-like_a/b_dom"/>
</dbReference>
<reference evidence="2" key="1">
    <citation type="submission" date="2018-06" db="EMBL/GenBank/DDBJ databases">
        <authorList>
            <person name="Zhirakovskaya E."/>
        </authorList>
    </citation>
    <scope>NUCLEOTIDE SEQUENCE</scope>
</reference>
<dbReference type="GO" id="GO:0003725">
    <property type="term" value="F:double-stranded RNA binding"/>
    <property type="evidence" value="ECO:0007669"/>
    <property type="project" value="InterPro"/>
</dbReference>
<dbReference type="PANTHER" id="PTHR42828">
    <property type="entry name" value="DHBP SYNTHASE RIBB-LIKE ALPHA/BETA DOMAIN-CONTAINING PROTEIN"/>
    <property type="match status" value="1"/>
</dbReference>
<dbReference type="InterPro" id="IPR006070">
    <property type="entry name" value="Sua5-like_dom"/>
</dbReference>
<dbReference type="PANTHER" id="PTHR42828:SF3">
    <property type="entry name" value="THREONYLCARBAMOYL-AMP SYNTHASE"/>
    <property type="match status" value="1"/>
</dbReference>
<dbReference type="SUPFAM" id="SSF55821">
    <property type="entry name" value="YrdC/RibB"/>
    <property type="match status" value="1"/>
</dbReference>
<proteinExistence type="predicted"/>
<dbReference type="Gene3D" id="3.90.870.10">
    <property type="entry name" value="DHBP synthase"/>
    <property type="match status" value="1"/>
</dbReference>